<dbReference type="PROSITE" id="PS50011">
    <property type="entry name" value="PROTEIN_KINASE_DOM"/>
    <property type="match status" value="1"/>
</dbReference>
<reference evidence="10 11" key="1">
    <citation type="journal article" date="2011" name="Proc. Natl. Acad. Sci. U.S.A.">
        <title>Evolutionary erosion of yeast sex chromosomes by mating-type switching accidents.</title>
        <authorList>
            <person name="Gordon J.L."/>
            <person name="Armisen D."/>
            <person name="Proux-Wera E."/>
            <person name="Oheigeartaigh S.S."/>
            <person name="Byrne K.P."/>
            <person name="Wolfe K.H."/>
        </authorList>
    </citation>
    <scope>NUCLEOTIDE SEQUENCE [LARGE SCALE GENOMIC DNA]</scope>
    <source>
        <strain evidence="11">ATCC 24235 / CBS 4417 / NBRC 1672 / NRRL Y-8282 / UCD 70-5</strain>
    </source>
</reference>
<dbReference type="OrthoDB" id="1043025at2759"/>
<dbReference type="GO" id="GO:0032956">
    <property type="term" value="P:regulation of actin cytoskeleton organization"/>
    <property type="evidence" value="ECO:0007669"/>
    <property type="project" value="EnsemblFungi"/>
</dbReference>
<dbReference type="PANTHER" id="PTHR48016:SF32">
    <property type="entry name" value="MITOGEN-ACTIVATED PROTEIN KINASE KINASE KINASE 4"/>
    <property type="match status" value="1"/>
</dbReference>
<evidence type="ECO:0000256" key="6">
    <source>
        <dbReference type="ARBA" id="ARBA00022840"/>
    </source>
</evidence>
<dbReference type="GO" id="GO:0071474">
    <property type="term" value="P:cellular hyperosmotic response"/>
    <property type="evidence" value="ECO:0007669"/>
    <property type="project" value="EnsemblFungi"/>
</dbReference>
<keyword evidence="6 7" id="KW-0067">ATP-binding</keyword>
<dbReference type="PIRSF" id="PIRSF037579">
    <property type="entry name" value="MAPKKK_SSK22"/>
    <property type="match status" value="1"/>
</dbReference>
<dbReference type="InterPro" id="IPR017240">
    <property type="entry name" value="MAPKKK_Ssk2/Ssk22"/>
</dbReference>
<gene>
    <name evidence="10" type="primary">TPHA0M01840</name>
    <name evidence="10" type="ordered locus">TPHA_0M01840</name>
</gene>
<feature type="binding site" evidence="7">
    <location>
        <position position="1336"/>
    </location>
    <ligand>
        <name>ATP</name>
        <dbReference type="ChEBI" id="CHEBI:30616"/>
    </ligand>
</feature>
<organism evidence="10 11">
    <name type="scientific">Tetrapisispora phaffii (strain ATCC 24235 / CBS 4417 / NBRC 1672 / NRRL Y-8282 / UCD 70-5)</name>
    <name type="common">Yeast</name>
    <name type="synonym">Fabospora phaffii</name>
    <dbReference type="NCBI Taxonomy" id="1071381"/>
    <lineage>
        <taxon>Eukaryota</taxon>
        <taxon>Fungi</taxon>
        <taxon>Dikarya</taxon>
        <taxon>Ascomycota</taxon>
        <taxon>Saccharomycotina</taxon>
        <taxon>Saccharomycetes</taxon>
        <taxon>Saccharomycetales</taxon>
        <taxon>Saccharomycetaceae</taxon>
        <taxon>Tetrapisispora</taxon>
    </lineage>
</organism>
<keyword evidence="5" id="KW-0418">Kinase</keyword>
<dbReference type="GO" id="GO:0003779">
    <property type="term" value="F:actin binding"/>
    <property type="evidence" value="ECO:0007669"/>
    <property type="project" value="EnsemblFungi"/>
</dbReference>
<dbReference type="PROSITE" id="PS00108">
    <property type="entry name" value="PROTEIN_KINASE_ST"/>
    <property type="match status" value="1"/>
</dbReference>
<evidence type="ECO:0000313" key="10">
    <source>
        <dbReference type="EMBL" id="CCE65759.1"/>
    </source>
</evidence>
<feature type="domain" description="Protein kinase" evidence="9">
    <location>
        <begin position="1307"/>
        <end position="1590"/>
    </location>
</feature>
<dbReference type="InterPro" id="IPR017441">
    <property type="entry name" value="Protein_kinase_ATP_BS"/>
</dbReference>
<comment type="similarity">
    <text evidence="1">Belongs to the protein kinase superfamily. STE Ser/Thr protein kinase family. MAP kinase kinase kinase subfamily.</text>
</comment>
<keyword evidence="2" id="KW-0723">Serine/threonine-protein kinase</keyword>
<feature type="region of interest" description="Disordered" evidence="8">
    <location>
        <begin position="74"/>
        <end position="143"/>
    </location>
</feature>
<dbReference type="PANTHER" id="PTHR48016">
    <property type="entry name" value="MAP KINASE KINASE KINASE SSK2-RELATED-RELATED"/>
    <property type="match status" value="1"/>
</dbReference>
<evidence type="ECO:0000256" key="8">
    <source>
        <dbReference type="SAM" id="MobiDB-lite"/>
    </source>
</evidence>
<dbReference type="GO" id="GO:0005935">
    <property type="term" value="C:cellular bud neck"/>
    <property type="evidence" value="ECO:0007669"/>
    <property type="project" value="EnsemblFungi"/>
</dbReference>
<dbReference type="EMBL" id="HE612868">
    <property type="protein sequence ID" value="CCE65759.1"/>
    <property type="molecule type" value="Genomic_DNA"/>
</dbReference>
<dbReference type="eggNOG" id="KOG4645">
    <property type="taxonomic scope" value="Eukaryota"/>
</dbReference>
<keyword evidence="3" id="KW-0808">Transferase</keyword>
<evidence type="ECO:0000259" key="9">
    <source>
        <dbReference type="PROSITE" id="PS50011"/>
    </source>
</evidence>
<keyword evidence="11" id="KW-1185">Reference proteome</keyword>
<dbReference type="KEGG" id="tpf:TPHA_0M01840"/>
<dbReference type="OMA" id="PPCVDEN"/>
<evidence type="ECO:0000256" key="3">
    <source>
        <dbReference type="ARBA" id="ARBA00022679"/>
    </source>
</evidence>
<sequence length="1621" mass="183969">MEQLSPQLPQYSRSEKEISPVPASPSHGLYTHHDSGINTPIRNNSSNSGYFSPVVDNSISQKILKDGLTPTHSIEQSPIKVPRPIHDLKSPSIASESRPSNYLEFVNNKGDDDGDKNNSIPVYNYKHRRPSSSVSTGSLHQGNGMKLYMDGTNSPSKVLRSNTIGSATNVKGQMNNISRIKSNGYSKGSVGSTADIHKLKSHSSMNLKQNPHGIYQYNGTSAVSNKHLNTLQQVNSTSNRSSSSQISMNGKILDNNNSNTKLTGIITNPNIEKIASHELVAKNGNLASNSPTVMNNETKRQSSWNEKLYLEKIRKYVPHDYYTRGIVASTLKDDDVDLDLEIDDMIGNSISNEDDDVDFGSNFFTENIDSNSISMSSRYLLHRLEWLKLADPENEIVKEVFKNIGIKSEFDKDILVSSFAKLSYDNQNLLSRLSEHPLVIERFEWQTMLSNVLKGDIVKSEKSKLATHARPAGIGKQLNISIWLELKAWMNGKSVEDQTKSLTALRDSTDAFFNEIVTFKLPENSNAEDCEMILTPLINKYFKVVKYWCNLQQMYEHKPITKTPEFVNRIDTIVSWLNFKANFETHINLLKEWVGNSELDITKVNKPSISIEGVYENARSFAEQIMKEKNVEQIFQRKIFHPLAPWILKAKSSIQYYSPVVDDLNLVYLNDELELLLMFPVILIKEIILIRLEYAKKLENPTMMMIDEMIDDFSSYIRLAVQMKYTVNEYCADWQFEVNMDSQFDETVVKAISYLFSLINLKLLDSGKVSLKSLKEADELFDFWEKLRNVGHYIDKAGKLIAKEFNKLSLRILHRLHMYMLQDTNIPETITDGADAEKWLLQLFENIGTRKRKLNRFTNVLVKAFQNSMNFKINDHDLLLKQLHETGHFLIYTGSKLEQKGYYLIGSPELLDSNENEILTILNKPDICCDLIPKIEIKNSLAMYNSTKSSSDTYLTRTPDFGPEHFNFYEDTVKKLQRVPSDTFEEHDPKTELLEIEAKLQSLGYVLVLAPKEPVLWEGEIYTLSENIKTKFDNLNIKASPDHFTLVSQGSSHSLEYSSEKLLQVAGNCVTFVERKSSYSSVEDGLQRINKAYFRITYTAISNFPKILNTFYKFCPDNELLNSIFLFTRDFGRSFLRVNVATYSKKSVIIMLLMKASTTWLTFLVERCDPTDIKTFRWCVPAMEFAMRLTCGWNILGLDEKQFTTLKQRISTCMTLLISHFDVMGARALEAERANQQFRPQIDIEEDVNDDEILMVNSQLRVKAIEELENTMTHNPRQIGKVLDDTDSGNKYLLSLASSMSNVSIKWQKRQFVGSGTFGTVFSAVNLGNGEILAVKEIKIQDAKAMKKVFPLIKDEMSVLEMLNHPNIVQYYGIEVHRDKVNLFMEFCEGGSLAGLLEHGRIEDEMVTQMYSLELLEGLVYLHQSGIVHRDIKPENILLDFNGIIKFVDFGAARKIAENNTKVEGQNDSISDNEGTIEDATSSKGVHNIVGTPMYMAPETITGSAVKGQFGADDVWSLGCVILEMITGKRPWAHLDNEWAIMYHVAAGHIPPFPNKNELSKAGFTFLKRAIVQKPDKRATAVELLTHPWIVEIRELAFGSADSEQSADVSNEDVNVSKVAE</sequence>
<feature type="region of interest" description="Disordered" evidence="8">
    <location>
        <begin position="1"/>
        <end position="44"/>
    </location>
</feature>
<dbReference type="HOGENOM" id="CLU_001999_2_0_1"/>
<protein>
    <recommendedName>
        <fullName evidence="9">Protein kinase domain-containing protein</fullName>
    </recommendedName>
</protein>
<dbReference type="RefSeq" id="XP_003688193.1">
    <property type="nucleotide sequence ID" value="XM_003688145.1"/>
</dbReference>
<evidence type="ECO:0000256" key="4">
    <source>
        <dbReference type="ARBA" id="ARBA00022741"/>
    </source>
</evidence>
<dbReference type="STRING" id="1071381.G8C0P4"/>
<dbReference type="GO" id="GO:0051403">
    <property type="term" value="P:stress-activated MAPK cascade"/>
    <property type="evidence" value="ECO:0007669"/>
    <property type="project" value="InterPro"/>
</dbReference>
<dbReference type="SUPFAM" id="SSF56112">
    <property type="entry name" value="Protein kinase-like (PK-like)"/>
    <property type="match status" value="1"/>
</dbReference>
<feature type="compositionally biased region" description="Polar residues" evidence="8">
    <location>
        <begin position="1"/>
        <end position="12"/>
    </location>
</feature>
<dbReference type="InterPro" id="IPR008271">
    <property type="entry name" value="Ser/Thr_kinase_AS"/>
</dbReference>
<dbReference type="InterPro" id="IPR050538">
    <property type="entry name" value="MAP_kinase_kinase_kinase"/>
</dbReference>
<dbReference type="Gene3D" id="1.10.510.10">
    <property type="entry name" value="Transferase(Phosphotransferase) domain 1"/>
    <property type="match status" value="1"/>
</dbReference>
<dbReference type="GO" id="GO:0000131">
    <property type="term" value="C:incipient cellular bud site"/>
    <property type="evidence" value="ECO:0007669"/>
    <property type="project" value="EnsemblFungi"/>
</dbReference>
<dbReference type="GO" id="GO:0038066">
    <property type="term" value="P:p38MAPK cascade"/>
    <property type="evidence" value="ECO:0007669"/>
    <property type="project" value="EnsemblFungi"/>
</dbReference>
<feature type="compositionally biased region" description="Polar residues" evidence="8">
    <location>
        <begin position="131"/>
        <end position="141"/>
    </location>
</feature>
<dbReference type="InterPro" id="IPR011009">
    <property type="entry name" value="Kinase-like_dom_sf"/>
</dbReference>
<dbReference type="SMART" id="SM00220">
    <property type="entry name" value="S_TKc"/>
    <property type="match status" value="1"/>
</dbReference>
<dbReference type="GO" id="GO:0005934">
    <property type="term" value="C:cellular bud tip"/>
    <property type="evidence" value="ECO:0007669"/>
    <property type="project" value="EnsemblFungi"/>
</dbReference>
<dbReference type="PROSITE" id="PS00107">
    <property type="entry name" value="PROTEIN_KINASE_ATP"/>
    <property type="match status" value="1"/>
</dbReference>
<keyword evidence="4 7" id="KW-0547">Nucleotide-binding</keyword>
<accession>G8C0P4</accession>
<evidence type="ECO:0000313" key="11">
    <source>
        <dbReference type="Proteomes" id="UP000005666"/>
    </source>
</evidence>
<dbReference type="GO" id="GO:0005938">
    <property type="term" value="C:cell cortex"/>
    <property type="evidence" value="ECO:0007669"/>
    <property type="project" value="EnsemblFungi"/>
</dbReference>
<dbReference type="GO" id="GO:0005829">
    <property type="term" value="C:cytosol"/>
    <property type="evidence" value="ECO:0007669"/>
    <property type="project" value="EnsemblFungi"/>
</dbReference>
<dbReference type="CDD" id="cd06626">
    <property type="entry name" value="STKc_MEKK4"/>
    <property type="match status" value="1"/>
</dbReference>
<dbReference type="Pfam" id="PF00069">
    <property type="entry name" value="Pkinase"/>
    <property type="match status" value="1"/>
</dbReference>
<name>G8C0P4_TETPH</name>
<evidence type="ECO:0000256" key="1">
    <source>
        <dbReference type="ARBA" id="ARBA00006529"/>
    </source>
</evidence>
<dbReference type="GeneID" id="11531832"/>
<dbReference type="GO" id="GO:0007234">
    <property type="term" value="P:osmosensory signaling via phosphorelay pathway"/>
    <property type="evidence" value="ECO:0007669"/>
    <property type="project" value="EnsemblFungi"/>
</dbReference>
<dbReference type="GO" id="GO:0004709">
    <property type="term" value="F:MAP kinase kinase kinase activity"/>
    <property type="evidence" value="ECO:0007669"/>
    <property type="project" value="EnsemblFungi"/>
</dbReference>
<dbReference type="InterPro" id="IPR000719">
    <property type="entry name" value="Prot_kinase_dom"/>
</dbReference>
<evidence type="ECO:0000256" key="5">
    <source>
        <dbReference type="ARBA" id="ARBA00022777"/>
    </source>
</evidence>
<proteinExistence type="inferred from homology"/>
<dbReference type="GO" id="GO:0005524">
    <property type="term" value="F:ATP binding"/>
    <property type="evidence" value="ECO:0007669"/>
    <property type="project" value="UniProtKB-UniRule"/>
</dbReference>
<dbReference type="Proteomes" id="UP000005666">
    <property type="component" value="Chromosome 13"/>
</dbReference>
<evidence type="ECO:0000256" key="7">
    <source>
        <dbReference type="PROSITE-ProRule" id="PRU10141"/>
    </source>
</evidence>
<evidence type="ECO:0000256" key="2">
    <source>
        <dbReference type="ARBA" id="ARBA00022527"/>
    </source>
</evidence>